<organism evidence="1 2">
    <name type="scientific">Pristionchus pacificus</name>
    <name type="common">Parasitic nematode worm</name>
    <dbReference type="NCBI Taxonomy" id="54126"/>
    <lineage>
        <taxon>Eukaryota</taxon>
        <taxon>Metazoa</taxon>
        <taxon>Ecdysozoa</taxon>
        <taxon>Nematoda</taxon>
        <taxon>Chromadorea</taxon>
        <taxon>Rhabditida</taxon>
        <taxon>Rhabditina</taxon>
        <taxon>Diplogasteromorpha</taxon>
        <taxon>Diplogasteroidea</taxon>
        <taxon>Neodiplogasteridae</taxon>
        <taxon>Pristionchus</taxon>
    </lineage>
</organism>
<evidence type="ECO:0000313" key="2">
    <source>
        <dbReference type="Proteomes" id="UP000005239"/>
    </source>
</evidence>
<keyword evidence="2" id="KW-1185">Reference proteome</keyword>
<reference evidence="2" key="1">
    <citation type="journal article" date="2008" name="Nat. Genet.">
        <title>The Pristionchus pacificus genome provides a unique perspective on nematode lifestyle and parasitism.</title>
        <authorList>
            <person name="Dieterich C."/>
            <person name="Clifton S.W."/>
            <person name="Schuster L.N."/>
            <person name="Chinwalla A."/>
            <person name="Delehaunty K."/>
            <person name="Dinkelacker I."/>
            <person name="Fulton L."/>
            <person name="Fulton R."/>
            <person name="Godfrey J."/>
            <person name="Minx P."/>
            <person name="Mitreva M."/>
            <person name="Roeseler W."/>
            <person name="Tian H."/>
            <person name="Witte H."/>
            <person name="Yang S.P."/>
            <person name="Wilson R.K."/>
            <person name="Sommer R.J."/>
        </authorList>
    </citation>
    <scope>NUCLEOTIDE SEQUENCE [LARGE SCALE GENOMIC DNA]</scope>
    <source>
        <strain evidence="2">PS312</strain>
    </source>
</reference>
<accession>A0A2A6CWL0</accession>
<accession>A0A8R1YQ29</accession>
<sequence length="60" mass="6719">MVTHILLLHSPKQSIILLTITPAYRTFLRSCFCKMPSQHSIAVSGASVTSIWPLHSNRDL</sequence>
<dbReference type="AlphaFoldDB" id="A0A2A6CWL0"/>
<dbReference type="Proteomes" id="UP000005239">
    <property type="component" value="Unassembled WGS sequence"/>
</dbReference>
<dbReference type="EnsemblMetazoa" id="PPA36459.1">
    <property type="protein sequence ID" value="PPA36459.1"/>
    <property type="gene ID" value="WBGene00274828"/>
</dbReference>
<protein>
    <submittedName>
        <fullName evidence="1">Uncharacterized protein</fullName>
    </submittedName>
</protein>
<name>A0A2A6CWL0_PRIPA</name>
<proteinExistence type="predicted"/>
<evidence type="ECO:0000313" key="1">
    <source>
        <dbReference type="EnsemblMetazoa" id="PPA36459.1"/>
    </source>
</evidence>
<gene>
    <name evidence="1" type="primary">WBGene00274828</name>
</gene>
<reference evidence="1" key="2">
    <citation type="submission" date="2022-06" db="UniProtKB">
        <authorList>
            <consortium name="EnsemblMetazoa"/>
        </authorList>
    </citation>
    <scope>IDENTIFICATION</scope>
    <source>
        <strain evidence="1">PS312</strain>
    </source>
</reference>